<dbReference type="RefSeq" id="WP_323738033.1">
    <property type="nucleotide sequence ID" value="NZ_CP112932.1"/>
</dbReference>
<evidence type="ECO:0000313" key="3">
    <source>
        <dbReference type="Proteomes" id="UP001326613"/>
    </source>
</evidence>
<dbReference type="Proteomes" id="UP001326613">
    <property type="component" value="Chromosome"/>
</dbReference>
<dbReference type="EMBL" id="CP112932">
    <property type="protein sequence ID" value="WPY01246.1"/>
    <property type="molecule type" value="Genomic_DNA"/>
</dbReference>
<dbReference type="InterPro" id="IPR018640">
    <property type="entry name" value="DUF2063"/>
</dbReference>
<dbReference type="Pfam" id="PF09836">
    <property type="entry name" value="DUF2063"/>
    <property type="match status" value="1"/>
</dbReference>
<sequence length="245" mass="28338">MLLREWQINFKNFICDQEAVNFVAMPLTGLDIYKANYFAKLTMALKNKFTNTAKYLQDRFAKLAFKYIFLHQSTSGNLDEYGNLFPTFLKENDLALASDLASIDLMIFNTVTNYAANVFDSSQANNVIIEDLGRLYFILNKAVNLAQVSRGAYQLWEVIAEDKLIINEIDPEVQGLISYPKQFKAVLKSINIEEYHWFKAVQQNKNILAATEIALIYDSQFELNQILNFCFKHKLVSEIFYQKET</sequence>
<evidence type="ECO:0000259" key="1">
    <source>
        <dbReference type="Pfam" id="PF09836"/>
    </source>
</evidence>
<protein>
    <submittedName>
        <fullName evidence="2">DUF2063 domain-containing protein</fullName>
    </submittedName>
</protein>
<keyword evidence="3" id="KW-1185">Reference proteome</keyword>
<gene>
    <name evidence="2" type="ORF">Trichorick_01154</name>
</gene>
<organism evidence="2 3">
    <name type="scientific">Candidatus Trichorickettsia mobilis</name>
    <dbReference type="NCBI Taxonomy" id="1346319"/>
    <lineage>
        <taxon>Bacteria</taxon>
        <taxon>Pseudomonadati</taxon>
        <taxon>Pseudomonadota</taxon>
        <taxon>Alphaproteobacteria</taxon>
        <taxon>Rickettsiales</taxon>
        <taxon>Rickettsiaceae</taxon>
        <taxon>Rickettsieae</taxon>
        <taxon>Candidatus Trichorickettsia</taxon>
    </lineage>
</organism>
<proteinExistence type="predicted"/>
<feature type="domain" description="Putative DNA-binding" evidence="1">
    <location>
        <begin position="6"/>
        <end position="89"/>
    </location>
</feature>
<accession>A0ABZ0UUG7</accession>
<evidence type="ECO:0000313" key="2">
    <source>
        <dbReference type="EMBL" id="WPY01246.1"/>
    </source>
</evidence>
<reference evidence="2 3" key="1">
    <citation type="submission" date="2022-10" db="EMBL/GenBank/DDBJ databases">
        <title>Host association and intracellularity evolved multiple times independently in the Rickettsiales.</title>
        <authorList>
            <person name="Castelli M."/>
            <person name="Nardi T."/>
            <person name="Gammuto L."/>
            <person name="Bellinzona G."/>
            <person name="Sabaneyeva E."/>
            <person name="Potekhin A."/>
            <person name="Serra V."/>
            <person name="Petroni G."/>
            <person name="Sassera D."/>
        </authorList>
    </citation>
    <scope>NUCLEOTIDE SEQUENCE [LARGE SCALE GENOMIC DNA]</scope>
    <source>
        <strain evidence="2 3">Kr 154-4</strain>
    </source>
</reference>
<name>A0ABZ0UUG7_9RICK</name>